<dbReference type="AlphaFoldDB" id="A0A5B8IV54"/>
<sequence>MRAAWFIFGCLSVAIGFVGAFLPLLPTVPLLILAAFCFARSSPKLHEWLLTHPIYGPHIRDWQERGAISRRAKRLAVASCVATFGIALLLGLPIRLLILQAVVLLSVCAFILTRPSS</sequence>
<feature type="transmembrane region" description="Helical" evidence="1">
    <location>
        <begin position="97"/>
        <end position="113"/>
    </location>
</feature>
<keyword evidence="1" id="KW-1133">Transmembrane helix</keyword>
<dbReference type="RefSeq" id="WP_146365368.1">
    <property type="nucleotide sequence ID" value="NZ_CP042261.1"/>
</dbReference>
<organism evidence="2 3">
    <name type="scientific">Qingshengfaniella alkalisoli</name>
    <dbReference type="NCBI Taxonomy" id="2599296"/>
    <lineage>
        <taxon>Bacteria</taxon>
        <taxon>Pseudomonadati</taxon>
        <taxon>Pseudomonadota</taxon>
        <taxon>Alphaproteobacteria</taxon>
        <taxon>Rhodobacterales</taxon>
        <taxon>Paracoccaceae</taxon>
        <taxon>Qingshengfaniella</taxon>
    </lineage>
</organism>
<feature type="transmembrane region" description="Helical" evidence="1">
    <location>
        <begin position="6"/>
        <end position="39"/>
    </location>
</feature>
<feature type="transmembrane region" description="Helical" evidence="1">
    <location>
        <begin position="75"/>
        <end position="91"/>
    </location>
</feature>
<dbReference type="KEGG" id="lit:FPZ52_10430"/>
<name>A0A5B8IV54_9RHOB</name>
<evidence type="ECO:0000256" key="1">
    <source>
        <dbReference type="SAM" id="Phobius"/>
    </source>
</evidence>
<dbReference type="GO" id="GO:0005886">
    <property type="term" value="C:plasma membrane"/>
    <property type="evidence" value="ECO:0007669"/>
    <property type="project" value="TreeGrafter"/>
</dbReference>
<reference evidence="2 3" key="1">
    <citation type="submission" date="2019-07" db="EMBL/GenBank/DDBJ databases">
        <title>Litoreibacter alkalisoli sp. nov., isolated from saline-alkaline soil.</title>
        <authorList>
            <person name="Wang S."/>
            <person name="Xu L."/>
            <person name="Xing Y.-T."/>
            <person name="Sun J.-Q."/>
        </authorList>
    </citation>
    <scope>NUCLEOTIDE SEQUENCE [LARGE SCALE GENOMIC DNA]</scope>
    <source>
        <strain evidence="2 3">LN3S51</strain>
    </source>
</reference>
<keyword evidence="1" id="KW-0472">Membrane</keyword>
<dbReference type="PANTHER" id="PTHR35813:SF1">
    <property type="entry name" value="INNER MEMBRANE PROTEIN YBAN"/>
    <property type="match status" value="1"/>
</dbReference>
<keyword evidence="1" id="KW-0812">Transmembrane</keyword>
<evidence type="ECO:0000313" key="3">
    <source>
        <dbReference type="Proteomes" id="UP000318483"/>
    </source>
</evidence>
<dbReference type="PANTHER" id="PTHR35813">
    <property type="entry name" value="INNER MEMBRANE PROTEIN YBAN"/>
    <property type="match status" value="1"/>
</dbReference>
<protein>
    <submittedName>
        <fullName evidence="2">DUF454 domain-containing protein</fullName>
    </submittedName>
</protein>
<dbReference type="EMBL" id="CP042261">
    <property type="protein sequence ID" value="QDY69992.1"/>
    <property type="molecule type" value="Genomic_DNA"/>
</dbReference>
<keyword evidence="3" id="KW-1185">Reference proteome</keyword>
<gene>
    <name evidence="2" type="ORF">FPZ52_10430</name>
</gene>
<dbReference type="Pfam" id="PF04304">
    <property type="entry name" value="DUF454"/>
    <property type="match status" value="1"/>
</dbReference>
<dbReference type="PIRSF" id="PIRSF016789">
    <property type="entry name" value="DUF454"/>
    <property type="match status" value="1"/>
</dbReference>
<dbReference type="OrthoDB" id="9816293at2"/>
<dbReference type="Proteomes" id="UP000318483">
    <property type="component" value="Chromosome"/>
</dbReference>
<proteinExistence type="predicted"/>
<dbReference type="InterPro" id="IPR007401">
    <property type="entry name" value="DUF454"/>
</dbReference>
<accession>A0A5B8IV54</accession>
<evidence type="ECO:0000313" key="2">
    <source>
        <dbReference type="EMBL" id="QDY69992.1"/>
    </source>
</evidence>